<dbReference type="AlphaFoldDB" id="A0A7R6TPY3"/>
<dbReference type="SMART" id="SM00530">
    <property type="entry name" value="HTH_XRE"/>
    <property type="match status" value="1"/>
</dbReference>
<sequence length="111" mass="12199">MGYNPNKGGIQMSVSDPLNFLLPEDLAARIGDRVRACRLAANLTRKTLAKQSGVPESTLRKFEVTGVISFVSLLQLADALGCMDDFSQLFPVRTAMTIDEFVAPVRKRGRK</sequence>
<feature type="domain" description="HTH cro/C1-type" evidence="1">
    <location>
        <begin position="34"/>
        <end position="86"/>
    </location>
</feature>
<dbReference type="CDD" id="cd00093">
    <property type="entry name" value="HTH_XRE"/>
    <property type="match status" value="1"/>
</dbReference>
<dbReference type="Gene3D" id="1.10.260.40">
    <property type="entry name" value="lambda repressor-like DNA-binding domains"/>
    <property type="match status" value="1"/>
</dbReference>
<dbReference type="InterPro" id="IPR001387">
    <property type="entry name" value="Cro/C1-type_HTH"/>
</dbReference>
<evidence type="ECO:0000259" key="1">
    <source>
        <dbReference type="PROSITE" id="PS50943"/>
    </source>
</evidence>
<protein>
    <recommendedName>
        <fullName evidence="1">HTH cro/C1-type domain-containing protein</fullName>
    </recommendedName>
</protein>
<organism evidence="2 3">
    <name type="scientific">Fluviibacter phosphoraccumulans</name>
    <dbReference type="NCBI Taxonomy" id="1751046"/>
    <lineage>
        <taxon>Bacteria</taxon>
        <taxon>Pseudomonadati</taxon>
        <taxon>Pseudomonadota</taxon>
        <taxon>Betaproteobacteria</taxon>
        <taxon>Rhodocyclales</taxon>
        <taxon>Fluviibacteraceae</taxon>
        <taxon>Fluviibacter</taxon>
    </lineage>
</organism>
<reference evidence="3" key="1">
    <citation type="submission" date="2020-01" db="EMBL/GenBank/DDBJ databases">
        <title>Phosphoaccumulans saitamaens gen. nov., sp. nov., a polyphosphate accumulating bacterium isolated from surface river water.</title>
        <authorList>
            <person name="Watanabe K."/>
            <person name="Suda W."/>
        </authorList>
    </citation>
    <scope>NUCLEOTIDE SEQUENCE [LARGE SCALE GENOMIC DNA]</scope>
    <source>
        <strain evidence="3">ICHIAU1</strain>
    </source>
</reference>
<dbReference type="Pfam" id="PF01381">
    <property type="entry name" value="HTH_3"/>
    <property type="match status" value="1"/>
</dbReference>
<keyword evidence="3" id="KW-1185">Reference proteome</keyword>
<proteinExistence type="predicted"/>
<evidence type="ECO:0000313" key="2">
    <source>
        <dbReference type="EMBL" id="BBU68798.1"/>
    </source>
</evidence>
<dbReference type="Proteomes" id="UP000463961">
    <property type="component" value="Chromosome"/>
</dbReference>
<name>A0A7R6TPY3_9RHOO</name>
<dbReference type="SUPFAM" id="SSF47413">
    <property type="entry name" value="lambda repressor-like DNA-binding domains"/>
    <property type="match status" value="1"/>
</dbReference>
<gene>
    <name evidence="2" type="ORF">ICHIAU1_10810</name>
</gene>
<accession>A0A7R6TPY3</accession>
<dbReference type="RefSeq" id="WP_202930749.1">
    <property type="nucleotide sequence ID" value="NZ_AP022345.1"/>
</dbReference>
<dbReference type="EMBL" id="AP022345">
    <property type="protein sequence ID" value="BBU68798.1"/>
    <property type="molecule type" value="Genomic_DNA"/>
</dbReference>
<dbReference type="PROSITE" id="PS50943">
    <property type="entry name" value="HTH_CROC1"/>
    <property type="match status" value="1"/>
</dbReference>
<dbReference type="InterPro" id="IPR010982">
    <property type="entry name" value="Lambda_DNA-bd_dom_sf"/>
</dbReference>
<evidence type="ECO:0000313" key="3">
    <source>
        <dbReference type="Proteomes" id="UP000463961"/>
    </source>
</evidence>
<dbReference type="GO" id="GO:0003677">
    <property type="term" value="F:DNA binding"/>
    <property type="evidence" value="ECO:0007669"/>
    <property type="project" value="InterPro"/>
</dbReference>